<feature type="domain" description="EIPR1-like beta-propeller" evidence="9">
    <location>
        <begin position="343"/>
        <end position="477"/>
    </location>
</feature>
<evidence type="ECO:0000256" key="4">
    <source>
        <dbReference type="ARBA" id="ARBA00022853"/>
    </source>
</evidence>
<feature type="region of interest" description="Disordered" evidence="7">
    <location>
        <begin position="547"/>
        <end position="566"/>
    </location>
</feature>
<feature type="repeat" description="WD" evidence="6">
    <location>
        <begin position="445"/>
        <end position="480"/>
    </location>
</feature>
<comment type="subcellular location">
    <subcellularLocation>
        <location evidence="1">Nucleus</location>
    </subcellularLocation>
</comment>
<accession>A0A6V2AKM7</accession>
<evidence type="ECO:0000259" key="8">
    <source>
        <dbReference type="Pfam" id="PF12265"/>
    </source>
</evidence>
<dbReference type="InterPro" id="IPR036322">
    <property type="entry name" value="WD40_repeat_dom_sf"/>
</dbReference>
<feature type="region of interest" description="Disordered" evidence="7">
    <location>
        <begin position="177"/>
        <end position="204"/>
    </location>
</feature>
<dbReference type="Pfam" id="PF12265">
    <property type="entry name" value="CAF1C_H4-bd"/>
    <property type="match status" value="1"/>
</dbReference>
<dbReference type="InterPro" id="IPR015943">
    <property type="entry name" value="WD40/YVTN_repeat-like_dom_sf"/>
</dbReference>
<feature type="region of interest" description="Disordered" evidence="7">
    <location>
        <begin position="1"/>
        <end position="82"/>
    </location>
</feature>
<keyword evidence="3" id="KW-0677">Repeat</keyword>
<dbReference type="GO" id="GO:0005634">
    <property type="term" value="C:nucleus"/>
    <property type="evidence" value="ECO:0007669"/>
    <property type="project" value="UniProtKB-SubCell"/>
</dbReference>
<feature type="compositionally biased region" description="Polar residues" evidence="7">
    <location>
        <begin position="1"/>
        <end position="13"/>
    </location>
</feature>
<keyword evidence="4" id="KW-0156">Chromatin regulator</keyword>
<dbReference type="InterPro" id="IPR019775">
    <property type="entry name" value="WD40_repeat_CS"/>
</dbReference>
<dbReference type="InterPro" id="IPR059104">
    <property type="entry name" value="Beta-prop_EIPR1-like"/>
</dbReference>
<feature type="compositionally biased region" description="Low complexity" evidence="7">
    <location>
        <begin position="181"/>
        <end position="204"/>
    </location>
</feature>
<dbReference type="Gene3D" id="2.130.10.10">
    <property type="entry name" value="YVTN repeat-like/Quinoprotein amine dehydrogenase"/>
    <property type="match status" value="1"/>
</dbReference>
<feature type="compositionally biased region" description="Low complexity" evidence="7">
    <location>
        <begin position="15"/>
        <end position="30"/>
    </location>
</feature>
<dbReference type="EMBL" id="HBNS01001848">
    <property type="protein sequence ID" value="CAE4580849.1"/>
    <property type="molecule type" value="Transcribed_RNA"/>
</dbReference>
<protein>
    <submittedName>
        <fullName evidence="10">Uncharacterized protein</fullName>
    </submittedName>
</protein>
<evidence type="ECO:0000259" key="9">
    <source>
        <dbReference type="Pfam" id="PF23609"/>
    </source>
</evidence>
<evidence type="ECO:0000256" key="2">
    <source>
        <dbReference type="ARBA" id="ARBA00022574"/>
    </source>
</evidence>
<name>A0A6V2AKM7_9STRA</name>
<dbReference type="AlphaFoldDB" id="A0A6V2AKM7"/>
<dbReference type="PROSITE" id="PS50294">
    <property type="entry name" value="WD_REPEATS_REGION"/>
    <property type="match status" value="3"/>
</dbReference>
<dbReference type="PRINTS" id="PR00320">
    <property type="entry name" value="GPROTEINBRPT"/>
</dbReference>
<dbReference type="InterPro" id="IPR020472">
    <property type="entry name" value="WD40_PAC1"/>
</dbReference>
<evidence type="ECO:0000256" key="6">
    <source>
        <dbReference type="PROSITE-ProRule" id="PRU00221"/>
    </source>
</evidence>
<feature type="compositionally biased region" description="Low complexity" evidence="7">
    <location>
        <begin position="39"/>
        <end position="81"/>
    </location>
</feature>
<dbReference type="SUPFAM" id="SSF50978">
    <property type="entry name" value="WD40 repeat-like"/>
    <property type="match status" value="1"/>
</dbReference>
<keyword evidence="5" id="KW-0539">Nucleus</keyword>
<keyword evidence="2 6" id="KW-0853">WD repeat</keyword>
<dbReference type="SMART" id="SM00320">
    <property type="entry name" value="WD40"/>
    <property type="match status" value="6"/>
</dbReference>
<dbReference type="Pfam" id="PF00400">
    <property type="entry name" value="WD40"/>
    <property type="match status" value="2"/>
</dbReference>
<dbReference type="InterPro" id="IPR050459">
    <property type="entry name" value="WD_repeat_RBAP46/RBAP48/MSI1"/>
</dbReference>
<evidence type="ECO:0000256" key="7">
    <source>
        <dbReference type="SAM" id="MobiDB-lite"/>
    </source>
</evidence>
<dbReference type="GO" id="GO:0006325">
    <property type="term" value="P:chromatin organization"/>
    <property type="evidence" value="ECO:0007669"/>
    <property type="project" value="UniProtKB-KW"/>
</dbReference>
<feature type="repeat" description="WD" evidence="6">
    <location>
        <begin position="354"/>
        <end position="396"/>
    </location>
</feature>
<feature type="domain" description="Histone-binding protein RBBP4-like N-terminal" evidence="8">
    <location>
        <begin position="96"/>
        <end position="170"/>
    </location>
</feature>
<dbReference type="PANTHER" id="PTHR22850">
    <property type="entry name" value="WD40 REPEAT FAMILY"/>
    <property type="match status" value="1"/>
</dbReference>
<dbReference type="Pfam" id="PF23609">
    <property type="entry name" value="Beta-prop_EIPR1"/>
    <property type="match status" value="1"/>
</dbReference>
<evidence type="ECO:0000256" key="3">
    <source>
        <dbReference type="ARBA" id="ARBA00022737"/>
    </source>
</evidence>
<feature type="repeat" description="WD" evidence="6">
    <location>
        <begin position="300"/>
        <end position="334"/>
    </location>
</feature>
<evidence type="ECO:0000256" key="5">
    <source>
        <dbReference type="ARBA" id="ARBA00023242"/>
    </source>
</evidence>
<gene>
    <name evidence="10" type="ORF">DBRI00130_LOCUS1483</name>
</gene>
<dbReference type="InterPro" id="IPR001680">
    <property type="entry name" value="WD40_rpt"/>
</dbReference>
<dbReference type="PROSITE" id="PS50082">
    <property type="entry name" value="WD_REPEATS_2"/>
    <property type="match status" value="5"/>
</dbReference>
<evidence type="ECO:0000313" key="10">
    <source>
        <dbReference type="EMBL" id="CAE4580849.1"/>
    </source>
</evidence>
<feature type="repeat" description="WD" evidence="6">
    <location>
        <begin position="401"/>
        <end position="443"/>
    </location>
</feature>
<dbReference type="InterPro" id="IPR022052">
    <property type="entry name" value="Histone-bd_RBBP4-like_N"/>
</dbReference>
<organism evidence="10">
    <name type="scientific">Ditylum brightwellii</name>
    <dbReference type="NCBI Taxonomy" id="49249"/>
    <lineage>
        <taxon>Eukaryota</taxon>
        <taxon>Sar</taxon>
        <taxon>Stramenopiles</taxon>
        <taxon>Ochrophyta</taxon>
        <taxon>Bacillariophyta</taxon>
        <taxon>Mediophyceae</taxon>
        <taxon>Lithodesmiophycidae</taxon>
        <taxon>Lithodesmiales</taxon>
        <taxon>Lithodesmiaceae</taxon>
        <taxon>Ditylum</taxon>
    </lineage>
</organism>
<sequence length="566" mass="61372">MGDSQTPSSSRQPQDAAAKSSFDSSKPSSSHGAVTAEKTSAPAPHATSVTAPSSATTNATTTASTIAAQSAPSSSTQQQQPRDVADVLEERLIDAEYKIWKKNTPYLYDFVMTHSLEWPSLTCQWLPTVKGDDSSSGDRTTEYVEHSLLLGTHTTGEQNYLMIGSVNLPKNDAVIDHRQDGAGNASSAAASTNDTAANSATATTTTSAVAVAANYDDDKGELGGFGSNSGTTTPAAKAGRIEIRMKIKHEGEVNRARHMPQNHFIVASRGPNPELYIWDVSRHPSFPEDNSVFAPQGVLVGGHTREGYGLAWSPHTEGRLISGSEDGSVCLWDVTASIAKGSKSGTQINPLSTFRCHTDVVEDVDWHPKDANLIGSVGDDCRICIWDVREKNPTKAVHTVEKAHDGYVNGLAFNPVNEFMLATGSADKTVALWDMRNLKTKMQTLSGHTDQVLNVEWAPFNESILASCSQDRRVNIWDLSRIGMEQSPQDAEDGPPELLFIHGGHTGKVCDFSWNGNDEWTVASVSEDNVLQVWNMAEEIYAEDVEELMETEDEEENDTLEDDELE</sequence>
<feature type="repeat" description="WD" evidence="6">
    <location>
        <begin position="502"/>
        <end position="536"/>
    </location>
</feature>
<dbReference type="PROSITE" id="PS00678">
    <property type="entry name" value="WD_REPEATS_1"/>
    <property type="match status" value="5"/>
</dbReference>
<proteinExistence type="predicted"/>
<evidence type="ECO:0000256" key="1">
    <source>
        <dbReference type="ARBA" id="ARBA00004123"/>
    </source>
</evidence>
<reference evidence="10" key="1">
    <citation type="submission" date="2021-01" db="EMBL/GenBank/DDBJ databases">
        <authorList>
            <person name="Corre E."/>
            <person name="Pelletier E."/>
            <person name="Niang G."/>
            <person name="Scheremetjew M."/>
            <person name="Finn R."/>
            <person name="Kale V."/>
            <person name="Holt S."/>
            <person name="Cochrane G."/>
            <person name="Meng A."/>
            <person name="Brown T."/>
            <person name="Cohen L."/>
        </authorList>
    </citation>
    <scope>NUCLEOTIDE SEQUENCE</scope>
    <source>
        <strain evidence="10">GSO104</strain>
    </source>
</reference>